<dbReference type="Gene3D" id="2.130.10.10">
    <property type="entry name" value="YVTN repeat-like/Quinoprotein amine dehydrogenase"/>
    <property type="match status" value="2"/>
</dbReference>
<comment type="cofactor">
    <cofactor evidence="1">
        <name>Co(2+)</name>
        <dbReference type="ChEBI" id="CHEBI:48828"/>
    </cofactor>
</comment>
<dbReference type="Pfam" id="PF02138">
    <property type="entry name" value="Beach"/>
    <property type="match status" value="1"/>
</dbReference>
<dbReference type="Pfam" id="PF02773">
    <property type="entry name" value="S-AdoMet_synt_C"/>
    <property type="match status" value="1"/>
</dbReference>
<dbReference type="FunFam" id="3.30.300.10:FF:000004">
    <property type="entry name" value="S-adenosylmethionine synthase"/>
    <property type="match status" value="1"/>
</dbReference>
<dbReference type="InterPro" id="IPR001680">
    <property type="entry name" value="WD40_rpt"/>
</dbReference>
<dbReference type="InterPro" id="IPR000719">
    <property type="entry name" value="Prot_kinase_dom"/>
</dbReference>
<keyword evidence="16 21" id="KW-0460">Magnesium</keyword>
<dbReference type="PANTHER" id="PTHR46866:SF1">
    <property type="entry name" value="GH12955P"/>
    <property type="match status" value="1"/>
</dbReference>
<keyword evidence="11 21" id="KW-0808">Transferase</keyword>
<feature type="repeat" description="WD" evidence="20">
    <location>
        <begin position="1473"/>
        <end position="1506"/>
    </location>
</feature>
<keyword evidence="13" id="KW-0677">Repeat</keyword>
<comment type="cofactor">
    <cofactor evidence="21">
        <name>K(+)</name>
        <dbReference type="ChEBI" id="CHEBI:29103"/>
    </cofactor>
    <text evidence="21">Binds 1 potassium ion per subunit. The potassium ion interacts primarily with the substrate.</text>
</comment>
<dbReference type="Pfam" id="PF00069">
    <property type="entry name" value="Pkinase"/>
    <property type="match status" value="1"/>
</dbReference>
<feature type="domain" description="Protein kinase" evidence="24">
    <location>
        <begin position="151"/>
        <end position="761"/>
    </location>
</feature>
<dbReference type="InterPro" id="IPR002133">
    <property type="entry name" value="S-AdoMet_synthetase"/>
</dbReference>
<dbReference type="InterPro" id="IPR022630">
    <property type="entry name" value="S-AdoMet_synt_C"/>
</dbReference>
<reference evidence="26" key="1">
    <citation type="submission" date="2023-04" db="EMBL/GenBank/DDBJ databases">
        <authorList>
            <person name="Vijverberg K."/>
            <person name="Xiong W."/>
            <person name="Schranz E."/>
        </authorList>
    </citation>
    <scope>NUCLEOTIDE SEQUENCE</scope>
</reference>
<dbReference type="InterPro" id="IPR015943">
    <property type="entry name" value="WD40/YVTN_repeat-like_dom_sf"/>
</dbReference>
<keyword evidence="14 21" id="KW-0547">Nucleotide-binding</keyword>
<evidence type="ECO:0000256" key="12">
    <source>
        <dbReference type="ARBA" id="ARBA00022723"/>
    </source>
</evidence>
<dbReference type="EMBL" id="OX465082">
    <property type="protein sequence ID" value="CAI9292022.1"/>
    <property type="molecule type" value="Genomic_DNA"/>
</dbReference>
<dbReference type="GO" id="GO:0006556">
    <property type="term" value="P:S-adenosylmethionine biosynthetic process"/>
    <property type="evidence" value="ECO:0007669"/>
    <property type="project" value="InterPro"/>
</dbReference>
<evidence type="ECO:0000256" key="9">
    <source>
        <dbReference type="ARBA" id="ARBA00022563"/>
    </source>
</evidence>
<dbReference type="InterPro" id="IPR022629">
    <property type="entry name" value="S-AdoMet_synt_central"/>
</dbReference>
<dbReference type="PANTHER" id="PTHR46866">
    <property type="entry name" value="GH12955P"/>
    <property type="match status" value="1"/>
</dbReference>
<dbReference type="InterPro" id="IPR036372">
    <property type="entry name" value="BEACH_dom_sf"/>
</dbReference>
<dbReference type="SUPFAM" id="SSF55973">
    <property type="entry name" value="S-adenosylmethionine synthetase"/>
    <property type="match status" value="3"/>
</dbReference>
<dbReference type="InterPro" id="IPR022636">
    <property type="entry name" value="S-AdoMet_synthetase_sfam"/>
</dbReference>
<evidence type="ECO:0000256" key="5">
    <source>
        <dbReference type="ARBA" id="ARBA00005224"/>
    </source>
</evidence>
<comment type="subcellular location">
    <subcellularLocation>
        <location evidence="4">Cytoplasm</location>
    </subcellularLocation>
</comment>
<evidence type="ECO:0000256" key="13">
    <source>
        <dbReference type="ARBA" id="ARBA00022737"/>
    </source>
</evidence>
<name>A0AA35ZHE8_LACSI</name>
<gene>
    <name evidence="26" type="ORF">LSALG_LOCUS31125</name>
</gene>
<keyword evidence="12 21" id="KW-0479">Metal-binding</keyword>
<dbReference type="EC" id="2.5.1.6" evidence="21"/>
<dbReference type="InterPro" id="IPR011009">
    <property type="entry name" value="Kinase-like_dom_sf"/>
</dbReference>
<dbReference type="PROSITE" id="PS00376">
    <property type="entry name" value="ADOMET_SYNTHASE_1"/>
    <property type="match status" value="1"/>
</dbReference>
<dbReference type="SMART" id="SM00220">
    <property type="entry name" value="S_TKc"/>
    <property type="match status" value="1"/>
</dbReference>
<sequence>MELQMCFDCLQRQLRIDFSDKLLLNYAIAASALPFGSDAVVQVLNSDGEVSPHFILMYLPINQDDCFTNYINEHCPEKPTGNDYKAKDNTPSSILPQDQHEVTTGDLHDKPNEALFLADSGGKTSLPGLECNSSTCYFSTSFSCLRTLTALVPISQIGPISFPALENLASNFSSGITEDHLLHSLTLLIQGKPTGRDSINFLDLIGIPSFTETTFPGCIRHPNIVPILSIMKSSTHISLILPKTPYTLENILHYSPDALKSNWHIKFLMYQLLSPLRYMHGLGIAHGSISPSNVLLTDSLWCWLHIGDTLQSNSNISRSKIGCCSDTCESSKVYADLKLTDWHTGFIRWWSGEMSNFEYLLLLNRIAGRRWGDHTFHTVMPWVIDFSVKPDENNDMGWRNLSKSKWRLAKGDEQLDFTYLTSEIPHHVSDECLSELAVCSYKARRLPLSVLRTAVRSVYEPNEYPSTMHRLYQWTPDECIPEFYQDPQIFRSIHSGMSDLAVPSWAGGPEEFIKLHREALESDRVSTQIHHWIDIIFGHKMSGEAAISAKNVMLPPSEPTNARSAGRRQLFSIPHPPRWCVIKKTSQHNSEKNLLHDTFNLQALEEAATFIEHASHISPIYRNDLVKDNLEEVGSDTFKNGRDSKLASVIDINFLLQTIETDDSTSGYQDFLLWRQKLSSSANLSVDIANDVFSTGCILAELHLRKPLFNPTSLAQYLLSGVLPKLMHELPPQVNIIVEACIQKDWKRRPSIKSLLESPYFSSTVRSSYLFLAPLQLLAKAGSRLHYLASYAKSGALKSMGSFAAEMCAPHCLPLLLTPLTDTEAECAHIMLKEFLRCLNLVSVKTLILPVIQKILQTTGYSHMKVSLLQDSFVRELWSKIGKQMYLEYIHSVVLSNLYVSPHKTSSGAASVLLIGSSEELGVPVTVHQTILPLIHCFGKGLCSDGIDVIVRIGGLFGETFIVKQILPLLKNVIRSCMDVCKVSRPEPMQSWSALALMDCLMTLDGIMELLPNEVVVKELIEDGGCLYIQLLMIPNLGIPALQVAATSLVTVSQQIGPELTSMYVMPKLKELFERLAFSEETRSGSQKVSKIRIEEEQTQNRMDLVLLLYPPFASLLGIETLRKCCTTWLILEQFLLWNHNWKWENTEESCRGGRRGNHKKNPMSEYSPAKMLLHGFGWSVPQSQGEKGPKNSSPHHHKRQVTSASASSMSREQEPWVWFPSPAPSWDGPDFLGRIGASSNEGPWKISASVIHSIRAHHGALRSFAVCQDESTFFTAGVGPGFKGSVLKWDLSRVASSSGYHAHEEVVNDICALGSSERMASCDGTIHIWNSQSGKVISVIGENTGTSSLTSTSKIHSEQANMLDFSSLSNGILSTSYDGSLYTCMHHLQTLNRLVVGTGNASLRFIDVEQGQKLHLWRSDSVESSFPSLISSICCCGSSKMQSNGASWIAAGLSSGHCRLLDIRSGNLINSWQAHDGYVTKIASPEDHLLVSSSLDKTLRVWDLRKNLASPLILFRGHSDGVSGFSVWGQDVISISRTKIGLSSLSQQDGQHRITPQYLYMADRESRNIRARRGRSNHTDSSSPFYSSQSFAIMETFLFTSESVNEGHPDKLCDQISDAVLDACLAQDPDSKVACETCTKTNMVMVFGEITTKANIDYEKIVRDTCREIGFVSDDVGLDADNCKVLVNIEQQSPDIAQGVHGHLTKKPEDIGAGDQGHMFGYATDETPELMPLSHVLATKLGAKLTEVRKNGTCAWLRPDGKTQVTVEYHNDNGAMVPLRVHTILISTQHDETVTNDEIAADLKEHVIKPVVPENYLDEKTIFHLNPSGRFVIGGPHGDAGLTGRKIIIDTYGGWGAHGGGAFSGKDPTKVDRSGAYIVRQAAKSIVACGLARRAIVQVSYAIGVPEPLSVFVDTYGTGKIPDKEILKIVKENFDFRPGMISINLDLKRGGNGRFLKTAAYGHFGRTDPDFTWEVVKELKWDKP</sequence>
<dbReference type="CDD" id="cd18079">
    <property type="entry name" value="S-AdoMet_synt"/>
    <property type="match status" value="1"/>
</dbReference>
<dbReference type="GO" id="GO:0004672">
    <property type="term" value="F:protein kinase activity"/>
    <property type="evidence" value="ECO:0007669"/>
    <property type="project" value="InterPro"/>
</dbReference>
<evidence type="ECO:0000256" key="15">
    <source>
        <dbReference type="ARBA" id="ARBA00022840"/>
    </source>
</evidence>
<dbReference type="PROSITE" id="PS00377">
    <property type="entry name" value="ADOMET_SYNTHASE_2"/>
    <property type="match status" value="1"/>
</dbReference>
<feature type="region of interest" description="Disordered" evidence="23">
    <location>
        <begin position="78"/>
        <end position="97"/>
    </location>
</feature>
<dbReference type="InterPro" id="IPR022628">
    <property type="entry name" value="S-AdoMet_synt_N"/>
</dbReference>
<organism evidence="26 27">
    <name type="scientific">Lactuca saligna</name>
    <name type="common">Willowleaf lettuce</name>
    <dbReference type="NCBI Taxonomy" id="75948"/>
    <lineage>
        <taxon>Eukaryota</taxon>
        <taxon>Viridiplantae</taxon>
        <taxon>Streptophyta</taxon>
        <taxon>Embryophyta</taxon>
        <taxon>Tracheophyta</taxon>
        <taxon>Spermatophyta</taxon>
        <taxon>Magnoliopsida</taxon>
        <taxon>eudicotyledons</taxon>
        <taxon>Gunneridae</taxon>
        <taxon>Pentapetalae</taxon>
        <taxon>asterids</taxon>
        <taxon>campanulids</taxon>
        <taxon>Asterales</taxon>
        <taxon>Asteraceae</taxon>
        <taxon>Cichorioideae</taxon>
        <taxon>Cichorieae</taxon>
        <taxon>Lactucinae</taxon>
        <taxon>Lactuca</taxon>
    </lineage>
</organism>
<evidence type="ECO:0000256" key="14">
    <source>
        <dbReference type="ARBA" id="ARBA00022741"/>
    </source>
</evidence>
<dbReference type="SMART" id="SM01026">
    <property type="entry name" value="Beach"/>
    <property type="match status" value="1"/>
</dbReference>
<evidence type="ECO:0000256" key="19">
    <source>
        <dbReference type="ARBA" id="ARBA00048344"/>
    </source>
</evidence>
<evidence type="ECO:0000256" key="16">
    <source>
        <dbReference type="ARBA" id="ARBA00022842"/>
    </source>
</evidence>
<feature type="domain" description="BEACH" evidence="25">
    <location>
        <begin position="334"/>
        <end position="602"/>
    </location>
</feature>
<dbReference type="GO" id="GO:0046872">
    <property type="term" value="F:metal ion binding"/>
    <property type="evidence" value="ECO:0007669"/>
    <property type="project" value="UniProtKB-KW"/>
</dbReference>
<evidence type="ECO:0000256" key="6">
    <source>
        <dbReference type="ARBA" id="ARBA00009685"/>
    </source>
</evidence>
<evidence type="ECO:0000256" key="2">
    <source>
        <dbReference type="ARBA" id="ARBA00001946"/>
    </source>
</evidence>
<dbReference type="Pfam" id="PF02772">
    <property type="entry name" value="S-AdoMet_synt_M"/>
    <property type="match status" value="1"/>
</dbReference>
<dbReference type="Gene3D" id="3.30.300.10">
    <property type="match status" value="3"/>
</dbReference>
<evidence type="ECO:0000256" key="23">
    <source>
        <dbReference type="SAM" id="MobiDB-lite"/>
    </source>
</evidence>
<evidence type="ECO:0000256" key="20">
    <source>
        <dbReference type="PROSITE-ProRule" id="PRU00221"/>
    </source>
</evidence>
<evidence type="ECO:0000256" key="10">
    <source>
        <dbReference type="ARBA" id="ARBA00022574"/>
    </source>
</evidence>
<evidence type="ECO:0000256" key="4">
    <source>
        <dbReference type="ARBA" id="ARBA00004496"/>
    </source>
</evidence>
<dbReference type="GO" id="GO:0005737">
    <property type="term" value="C:cytoplasm"/>
    <property type="evidence" value="ECO:0007669"/>
    <property type="project" value="UniProtKB-SubCell"/>
</dbReference>
<evidence type="ECO:0000256" key="1">
    <source>
        <dbReference type="ARBA" id="ARBA00001941"/>
    </source>
</evidence>
<dbReference type="PROSITE" id="PS50082">
    <property type="entry name" value="WD_REPEATS_2"/>
    <property type="match status" value="1"/>
</dbReference>
<evidence type="ECO:0000313" key="27">
    <source>
        <dbReference type="Proteomes" id="UP001177003"/>
    </source>
</evidence>
<dbReference type="Pfam" id="PF00438">
    <property type="entry name" value="S-AdoMet_synt_N"/>
    <property type="match status" value="1"/>
</dbReference>
<dbReference type="Gene3D" id="1.10.1540.10">
    <property type="entry name" value="BEACH domain"/>
    <property type="match status" value="1"/>
</dbReference>
<keyword evidence="18" id="KW-0170">Cobalt</keyword>
<evidence type="ECO:0000256" key="17">
    <source>
        <dbReference type="ARBA" id="ARBA00022958"/>
    </source>
</evidence>
<comment type="pathway">
    <text evidence="5 21">Amino-acid biosynthesis; S-adenosyl-L-methionine biosynthesis; S-adenosyl-L-methionine from L-methionine: step 1/1.</text>
</comment>
<dbReference type="PROSITE" id="PS50011">
    <property type="entry name" value="PROTEIN_KINASE_DOM"/>
    <property type="match status" value="1"/>
</dbReference>
<dbReference type="Gene3D" id="1.10.510.10">
    <property type="entry name" value="Transferase(Phosphotransferase) domain 1"/>
    <property type="match status" value="2"/>
</dbReference>
<keyword evidence="15 21" id="KW-0067">ATP-binding</keyword>
<comment type="cofactor">
    <cofactor evidence="21">
        <name>Mn(2+)</name>
        <dbReference type="ChEBI" id="CHEBI:29035"/>
    </cofactor>
    <cofactor evidence="21">
        <name>Mg(2+)</name>
        <dbReference type="ChEBI" id="CHEBI:18420"/>
    </cofactor>
    <cofactor evidence="21">
        <name>Co(2+)</name>
        <dbReference type="ChEBI" id="CHEBI:48828"/>
    </cofactor>
    <text evidence="21">Binds 2 divalent ions per subunit. The metal ions interact primarily with the substrate. Can utilize magnesium, manganese or cobalt (in vitro).</text>
</comment>
<evidence type="ECO:0000259" key="24">
    <source>
        <dbReference type="PROSITE" id="PS50011"/>
    </source>
</evidence>
<dbReference type="InterPro" id="IPR022631">
    <property type="entry name" value="ADOMET_SYNTHASE_CS"/>
</dbReference>
<dbReference type="Proteomes" id="UP001177003">
    <property type="component" value="Chromosome 6"/>
</dbReference>
<dbReference type="HAMAP" id="MF_00086">
    <property type="entry name" value="S_AdoMet_synth1"/>
    <property type="match status" value="1"/>
</dbReference>
<dbReference type="GO" id="GO:0005524">
    <property type="term" value="F:ATP binding"/>
    <property type="evidence" value="ECO:0007669"/>
    <property type="project" value="UniProtKB-KW"/>
</dbReference>
<evidence type="ECO:0000313" key="26">
    <source>
        <dbReference type="EMBL" id="CAI9292022.1"/>
    </source>
</evidence>
<dbReference type="SUPFAM" id="SSF56112">
    <property type="entry name" value="Protein kinase-like (PK-like)"/>
    <property type="match status" value="2"/>
</dbReference>
<dbReference type="CDD" id="cd06071">
    <property type="entry name" value="Beach"/>
    <property type="match status" value="1"/>
</dbReference>
<comment type="similarity">
    <text evidence="6 22">Belongs to the AdoMet synthase family.</text>
</comment>
<dbReference type="FunFam" id="3.30.300.10:FF:000003">
    <property type="entry name" value="S-adenosylmethionine synthase"/>
    <property type="match status" value="1"/>
</dbReference>
<dbReference type="GO" id="GO:0004478">
    <property type="term" value="F:methionine adenosyltransferase activity"/>
    <property type="evidence" value="ECO:0007669"/>
    <property type="project" value="UniProtKB-EC"/>
</dbReference>
<evidence type="ECO:0000256" key="18">
    <source>
        <dbReference type="ARBA" id="ARBA00023285"/>
    </source>
</evidence>
<dbReference type="SUPFAM" id="SSF81837">
    <property type="entry name" value="BEACH domain"/>
    <property type="match status" value="1"/>
</dbReference>
<dbReference type="Pfam" id="PF00400">
    <property type="entry name" value="WD40"/>
    <property type="match status" value="2"/>
</dbReference>
<dbReference type="PROSITE" id="PS50197">
    <property type="entry name" value="BEACH"/>
    <property type="match status" value="1"/>
</dbReference>
<dbReference type="NCBIfam" id="TIGR01034">
    <property type="entry name" value="metK"/>
    <property type="match status" value="1"/>
</dbReference>
<comment type="cofactor">
    <cofactor evidence="2">
        <name>Mg(2+)</name>
        <dbReference type="ChEBI" id="CHEBI:18420"/>
    </cofactor>
</comment>
<dbReference type="InterPro" id="IPR019775">
    <property type="entry name" value="WD40_repeat_CS"/>
</dbReference>
<dbReference type="GO" id="GO:0006730">
    <property type="term" value="P:one-carbon metabolic process"/>
    <property type="evidence" value="ECO:0007669"/>
    <property type="project" value="UniProtKB-KW"/>
</dbReference>
<evidence type="ECO:0000256" key="21">
    <source>
        <dbReference type="RuleBase" id="RU000541"/>
    </source>
</evidence>
<keyword evidence="17 21" id="KW-0630">Potassium</keyword>
<evidence type="ECO:0000256" key="11">
    <source>
        <dbReference type="ARBA" id="ARBA00022679"/>
    </source>
</evidence>
<dbReference type="SMART" id="SM00320">
    <property type="entry name" value="WD40"/>
    <property type="match status" value="4"/>
</dbReference>
<protein>
    <recommendedName>
        <fullName evidence="21">S-adenosylmethionine synthase</fullName>
        <ecNumber evidence="21">2.5.1.6</ecNumber>
    </recommendedName>
</protein>
<dbReference type="PROSITE" id="PS50294">
    <property type="entry name" value="WD_REPEATS_REGION"/>
    <property type="match status" value="1"/>
</dbReference>
<proteinExistence type="inferred from homology"/>
<evidence type="ECO:0000256" key="3">
    <source>
        <dbReference type="ARBA" id="ARBA00003583"/>
    </source>
</evidence>
<keyword evidence="27" id="KW-1185">Reference proteome</keyword>
<dbReference type="InterPro" id="IPR036322">
    <property type="entry name" value="WD40_repeat_dom_sf"/>
</dbReference>
<comment type="function">
    <text evidence="3">Catalyzes the formation of S-adenosylmethionine from methionine and ATP. The reaction comprises two steps that are both catalyzed by the same enzyme: formation of S-adenosylmethionine (AdoMet) and triphosphate, and subsequent hydrolysis of the triphosphate.</text>
</comment>
<keyword evidence="10 20" id="KW-0853">WD repeat</keyword>
<evidence type="ECO:0000256" key="8">
    <source>
        <dbReference type="ARBA" id="ARBA00022490"/>
    </source>
</evidence>
<comment type="subunit">
    <text evidence="7">Homotetramer.</text>
</comment>
<comment type="catalytic activity">
    <reaction evidence="19 21">
        <text>L-methionine + ATP + H2O = S-adenosyl-L-methionine + phosphate + diphosphate</text>
        <dbReference type="Rhea" id="RHEA:21080"/>
        <dbReference type="ChEBI" id="CHEBI:15377"/>
        <dbReference type="ChEBI" id="CHEBI:30616"/>
        <dbReference type="ChEBI" id="CHEBI:33019"/>
        <dbReference type="ChEBI" id="CHEBI:43474"/>
        <dbReference type="ChEBI" id="CHEBI:57844"/>
        <dbReference type="ChEBI" id="CHEBI:59789"/>
        <dbReference type="EC" id="2.5.1.6"/>
    </reaction>
</comment>
<evidence type="ECO:0000256" key="22">
    <source>
        <dbReference type="RuleBase" id="RU004462"/>
    </source>
</evidence>
<keyword evidence="9 21" id="KW-0554">One-carbon metabolism</keyword>
<dbReference type="InterPro" id="IPR000409">
    <property type="entry name" value="BEACH_dom"/>
</dbReference>
<keyword evidence="8" id="KW-0963">Cytoplasm</keyword>
<dbReference type="FunFam" id="3.30.300.10:FF:000001">
    <property type="entry name" value="S-adenosylmethionine synthase"/>
    <property type="match status" value="1"/>
</dbReference>
<dbReference type="PROSITE" id="PS00678">
    <property type="entry name" value="WD_REPEATS_1"/>
    <property type="match status" value="1"/>
</dbReference>
<feature type="region of interest" description="Disordered" evidence="23">
    <location>
        <begin position="1183"/>
        <end position="1210"/>
    </location>
</feature>
<evidence type="ECO:0000256" key="7">
    <source>
        <dbReference type="ARBA" id="ARBA00011881"/>
    </source>
</evidence>
<evidence type="ECO:0000259" key="25">
    <source>
        <dbReference type="PROSITE" id="PS50197"/>
    </source>
</evidence>
<dbReference type="SUPFAM" id="SSF50978">
    <property type="entry name" value="WD40 repeat-like"/>
    <property type="match status" value="1"/>
</dbReference>
<accession>A0AA35ZHE8</accession>